<dbReference type="CDD" id="cd01948">
    <property type="entry name" value="EAL"/>
    <property type="match status" value="1"/>
</dbReference>
<proteinExistence type="predicted"/>
<keyword evidence="3" id="KW-1185">Reference proteome</keyword>
<dbReference type="GO" id="GO:0071111">
    <property type="term" value="F:cyclic-guanylate-specific phosphodiesterase activity"/>
    <property type="evidence" value="ECO:0007669"/>
    <property type="project" value="InterPro"/>
</dbReference>
<dbReference type="RefSeq" id="WP_085101839.1">
    <property type="nucleotide sequence ID" value="NZ_FWZU01000003.1"/>
</dbReference>
<dbReference type="InterPro" id="IPR035919">
    <property type="entry name" value="EAL_sf"/>
</dbReference>
<accession>A0A1X7DM12</accession>
<evidence type="ECO:0000313" key="2">
    <source>
        <dbReference type="EMBL" id="SMF17991.1"/>
    </source>
</evidence>
<dbReference type="Gene3D" id="3.30.450.20">
    <property type="entry name" value="PAS domain"/>
    <property type="match status" value="1"/>
</dbReference>
<dbReference type="Gene3D" id="3.20.20.450">
    <property type="entry name" value="EAL domain"/>
    <property type="match status" value="1"/>
</dbReference>
<dbReference type="AlphaFoldDB" id="A0A1X7DM12"/>
<dbReference type="CDD" id="cd18773">
    <property type="entry name" value="PDC1_HK_sensor"/>
    <property type="match status" value="1"/>
</dbReference>
<dbReference type="InterPro" id="IPR029151">
    <property type="entry name" value="Sensor-like_sf"/>
</dbReference>
<dbReference type="EMBL" id="FWZU01000003">
    <property type="protein sequence ID" value="SMF17991.1"/>
    <property type="molecule type" value="Genomic_DNA"/>
</dbReference>
<dbReference type="STRING" id="1519643.SAMN06295933_2065"/>
<dbReference type="PANTHER" id="PTHR33121">
    <property type="entry name" value="CYCLIC DI-GMP PHOSPHODIESTERASE PDEF"/>
    <property type="match status" value="1"/>
</dbReference>
<evidence type="ECO:0000313" key="3">
    <source>
        <dbReference type="Proteomes" id="UP000192906"/>
    </source>
</evidence>
<dbReference type="Pfam" id="PF00563">
    <property type="entry name" value="EAL"/>
    <property type="match status" value="1"/>
</dbReference>
<protein>
    <submittedName>
        <fullName evidence="2">EAL domain, c-di-GMP-specific phosphodiesterase class I (Or its enzymatically inactive variant)</fullName>
    </submittedName>
</protein>
<dbReference type="OrthoDB" id="9813903at2"/>
<dbReference type="InterPro" id="IPR001633">
    <property type="entry name" value="EAL_dom"/>
</dbReference>
<dbReference type="SMART" id="SM00052">
    <property type="entry name" value="EAL"/>
    <property type="match status" value="1"/>
</dbReference>
<reference evidence="3" key="1">
    <citation type="submission" date="2017-04" db="EMBL/GenBank/DDBJ databases">
        <authorList>
            <person name="Varghese N."/>
            <person name="Submissions S."/>
        </authorList>
    </citation>
    <scope>NUCLEOTIDE SEQUENCE [LARGE SCALE GENOMIC DNA]</scope>
    <source>
        <strain evidence="3">K3S</strain>
    </source>
</reference>
<dbReference type="PANTHER" id="PTHR33121:SF76">
    <property type="entry name" value="SIGNALING PROTEIN"/>
    <property type="match status" value="1"/>
</dbReference>
<dbReference type="PROSITE" id="PS50883">
    <property type="entry name" value="EAL"/>
    <property type="match status" value="1"/>
</dbReference>
<dbReference type="SUPFAM" id="SSF141868">
    <property type="entry name" value="EAL domain-like"/>
    <property type="match status" value="1"/>
</dbReference>
<name>A0A1X7DM12_9BACT</name>
<dbReference type="InterPro" id="IPR050706">
    <property type="entry name" value="Cyclic-di-GMP_PDE-like"/>
</dbReference>
<dbReference type="Proteomes" id="UP000192906">
    <property type="component" value="Unassembled WGS sequence"/>
</dbReference>
<sequence>MLNTPTLSIHEIIERNCLATMFQPIISMSRKSVLGYEALTRGINPYTEHVISPLDLFAMCEDVATLTKLDRACRWNAFKTFAPISKKNRSLILSVNIDAAVLAKNTQSLGTTGEMIKKFDIPASNVVIEIIESKAGSEDVLYKFTENCRKIGFLIALDDIGTGHSNLDRIPALKPDIIKIDRSLIKDIDSKFHNLEVTRSLINLAERTGTLPLAEGVETTQEALTLMQMGIDVFQGYYFGKPMCAENVQNDHTAPIKALSSRFKIHTMERLAVKKRLENSYKKLAKGLKTLISLAPDDNPDTVLSSFIDENSSIECAYILDENGKQLSQTVCNPFRLKENRRLIYQPAPKGADHSLKEYYLTIKSGEKWHTTTPYISLASGNTCITISTKLNCSVNSPVLCIDISTNLNE</sequence>
<dbReference type="SUPFAM" id="SSF103190">
    <property type="entry name" value="Sensory domain-like"/>
    <property type="match status" value="1"/>
</dbReference>
<feature type="domain" description="EAL" evidence="1">
    <location>
        <begin position="2"/>
        <end position="256"/>
    </location>
</feature>
<organism evidence="2 3">
    <name type="scientific">Desulfovibrio gilichinskyi</name>
    <dbReference type="NCBI Taxonomy" id="1519643"/>
    <lineage>
        <taxon>Bacteria</taxon>
        <taxon>Pseudomonadati</taxon>
        <taxon>Thermodesulfobacteriota</taxon>
        <taxon>Desulfovibrionia</taxon>
        <taxon>Desulfovibrionales</taxon>
        <taxon>Desulfovibrionaceae</taxon>
        <taxon>Desulfovibrio</taxon>
    </lineage>
</organism>
<evidence type="ECO:0000259" key="1">
    <source>
        <dbReference type="PROSITE" id="PS50883"/>
    </source>
</evidence>
<gene>
    <name evidence="2" type="ORF">SAMN06295933_2065</name>
</gene>